<evidence type="ECO:0000313" key="1">
    <source>
        <dbReference type="EMBL" id="KAG5449052.1"/>
    </source>
</evidence>
<protein>
    <submittedName>
        <fullName evidence="1">Uncharacterized protein</fullName>
    </submittedName>
</protein>
<gene>
    <name evidence="1" type="ORF">CSKR_100291</name>
</gene>
<accession>A0A8T1MJI4</accession>
<organism evidence="1 2">
    <name type="scientific">Clonorchis sinensis</name>
    <name type="common">Chinese liver fluke</name>
    <dbReference type="NCBI Taxonomy" id="79923"/>
    <lineage>
        <taxon>Eukaryota</taxon>
        <taxon>Metazoa</taxon>
        <taxon>Spiralia</taxon>
        <taxon>Lophotrochozoa</taxon>
        <taxon>Platyhelminthes</taxon>
        <taxon>Trematoda</taxon>
        <taxon>Digenea</taxon>
        <taxon>Opisthorchiida</taxon>
        <taxon>Opisthorchiata</taxon>
        <taxon>Opisthorchiidae</taxon>
        <taxon>Clonorchis</taxon>
    </lineage>
</organism>
<dbReference type="Proteomes" id="UP000286415">
    <property type="component" value="Unassembled WGS sequence"/>
</dbReference>
<name>A0A8T1MJI4_CLOSI</name>
<dbReference type="EMBL" id="NIRI02000042">
    <property type="protein sequence ID" value="KAG5449052.1"/>
    <property type="molecule type" value="Genomic_DNA"/>
</dbReference>
<sequence length="99" mass="11675">MVFVFAVHETGIHVLEGLITKDSCVIRPRIVRTFTEVSVQQYTSKRFRYHCVRRIGVPMKDERIRIIITSTSNNAKLEHWCTERQNINGFDRQDAVQQR</sequence>
<keyword evidence="2" id="KW-1185">Reference proteome</keyword>
<evidence type="ECO:0000313" key="2">
    <source>
        <dbReference type="Proteomes" id="UP000286415"/>
    </source>
</evidence>
<reference evidence="1 2" key="2">
    <citation type="journal article" date="2021" name="Genomics">
        <title>High-quality reference genome for Clonorchis sinensis.</title>
        <authorList>
            <person name="Young N.D."/>
            <person name="Stroehlein A.J."/>
            <person name="Kinkar L."/>
            <person name="Wang T."/>
            <person name="Sohn W.M."/>
            <person name="Chang B.C.H."/>
            <person name="Kaur P."/>
            <person name="Weisz D."/>
            <person name="Dudchenko O."/>
            <person name="Aiden E.L."/>
            <person name="Korhonen P.K."/>
            <person name="Gasser R.B."/>
        </authorList>
    </citation>
    <scope>NUCLEOTIDE SEQUENCE [LARGE SCALE GENOMIC DNA]</scope>
    <source>
        <strain evidence="1">Cs-k2</strain>
    </source>
</reference>
<reference evidence="1 2" key="1">
    <citation type="journal article" date="2018" name="Biotechnol. Adv.">
        <title>Improved genomic resources and new bioinformatic workflow for the carcinogenic parasite Clonorchis sinensis: Biotechnological implications.</title>
        <authorList>
            <person name="Wang D."/>
            <person name="Korhonen P.K."/>
            <person name="Gasser R.B."/>
            <person name="Young N.D."/>
        </authorList>
    </citation>
    <scope>NUCLEOTIDE SEQUENCE [LARGE SCALE GENOMIC DNA]</scope>
    <source>
        <strain evidence="1">Cs-k2</strain>
    </source>
</reference>
<proteinExistence type="predicted"/>
<comment type="caution">
    <text evidence="1">The sequence shown here is derived from an EMBL/GenBank/DDBJ whole genome shotgun (WGS) entry which is preliminary data.</text>
</comment>